<protein>
    <submittedName>
        <fullName evidence="1">12278_t:CDS:1</fullName>
    </submittedName>
</protein>
<evidence type="ECO:0000313" key="2">
    <source>
        <dbReference type="Proteomes" id="UP000789920"/>
    </source>
</evidence>
<dbReference type="Proteomes" id="UP000789920">
    <property type="component" value="Unassembled WGS sequence"/>
</dbReference>
<proteinExistence type="predicted"/>
<gene>
    <name evidence="1" type="ORF">RPERSI_LOCUS31117</name>
</gene>
<organism evidence="1 2">
    <name type="scientific">Racocetra persica</name>
    <dbReference type="NCBI Taxonomy" id="160502"/>
    <lineage>
        <taxon>Eukaryota</taxon>
        <taxon>Fungi</taxon>
        <taxon>Fungi incertae sedis</taxon>
        <taxon>Mucoromycota</taxon>
        <taxon>Glomeromycotina</taxon>
        <taxon>Glomeromycetes</taxon>
        <taxon>Diversisporales</taxon>
        <taxon>Gigasporaceae</taxon>
        <taxon>Racocetra</taxon>
    </lineage>
</organism>
<reference evidence="1" key="1">
    <citation type="submission" date="2021-06" db="EMBL/GenBank/DDBJ databases">
        <authorList>
            <person name="Kallberg Y."/>
            <person name="Tangrot J."/>
            <person name="Rosling A."/>
        </authorList>
    </citation>
    <scope>NUCLEOTIDE SEQUENCE</scope>
    <source>
        <strain evidence="1">MA461A</strain>
    </source>
</reference>
<feature type="non-terminal residue" evidence="1">
    <location>
        <position position="1"/>
    </location>
</feature>
<comment type="caution">
    <text evidence="1">The sequence shown here is derived from an EMBL/GenBank/DDBJ whole genome shotgun (WGS) entry which is preliminary data.</text>
</comment>
<keyword evidence="2" id="KW-1185">Reference proteome</keyword>
<sequence length="99" mass="12063">PWGLRGKNEKLLDDFNDLITLVYYRKRYHENLITKRLMKSENSVKFMKFNDEIKEIKESIENIESIEHRIHGRHRIHGTTEIHQRCKLPYIMAIDKNKR</sequence>
<accession>A0ACA9SIX7</accession>
<dbReference type="EMBL" id="CAJVQC010124168">
    <property type="protein sequence ID" value="CAG8839605.1"/>
    <property type="molecule type" value="Genomic_DNA"/>
</dbReference>
<name>A0ACA9SIX7_9GLOM</name>
<evidence type="ECO:0000313" key="1">
    <source>
        <dbReference type="EMBL" id="CAG8839605.1"/>
    </source>
</evidence>